<protein>
    <submittedName>
        <fullName evidence="1">Uncharacterized protein</fullName>
    </submittedName>
</protein>
<evidence type="ECO:0000313" key="1">
    <source>
        <dbReference type="EMBL" id="KAK9223548.1"/>
    </source>
</evidence>
<dbReference type="Proteomes" id="UP001428341">
    <property type="component" value="Unassembled WGS sequence"/>
</dbReference>
<name>A0AAP0MZB8_9ROSI</name>
<gene>
    <name evidence="1" type="ORF">WN944_011993</name>
</gene>
<dbReference type="AlphaFoldDB" id="A0AAP0MZB8"/>
<comment type="caution">
    <text evidence="1">The sequence shown here is derived from an EMBL/GenBank/DDBJ whole genome shotgun (WGS) entry which is preliminary data.</text>
</comment>
<sequence length="156" mass="16812">MIFNNSIIEAIDFSGNNFLGHLPSTIGLHLPNLLGLHCAAASNAPLIRTNLSGIIHGRYLRFLAIESTPSKGVLSNLNGNFSASLEYLFAVLNGEYGSEGVVSTFTKKKPTDEVFAGETSLKRWVEETLADAVNEAVDANLPSREDDEEGKAEFVA</sequence>
<accession>A0AAP0MZB8</accession>
<organism evidence="1 2">
    <name type="scientific">Citrus x changshan-huyou</name>
    <dbReference type="NCBI Taxonomy" id="2935761"/>
    <lineage>
        <taxon>Eukaryota</taxon>
        <taxon>Viridiplantae</taxon>
        <taxon>Streptophyta</taxon>
        <taxon>Embryophyta</taxon>
        <taxon>Tracheophyta</taxon>
        <taxon>Spermatophyta</taxon>
        <taxon>Magnoliopsida</taxon>
        <taxon>eudicotyledons</taxon>
        <taxon>Gunneridae</taxon>
        <taxon>Pentapetalae</taxon>
        <taxon>rosids</taxon>
        <taxon>malvids</taxon>
        <taxon>Sapindales</taxon>
        <taxon>Rutaceae</taxon>
        <taxon>Aurantioideae</taxon>
        <taxon>Citrus</taxon>
    </lineage>
</organism>
<keyword evidence="2" id="KW-1185">Reference proteome</keyword>
<proteinExistence type="predicted"/>
<reference evidence="1 2" key="1">
    <citation type="submission" date="2024-05" db="EMBL/GenBank/DDBJ databases">
        <title>Haplotype-resolved chromosome-level genome assembly of Huyou (Citrus changshanensis).</title>
        <authorList>
            <person name="Miao C."/>
            <person name="Chen W."/>
            <person name="Wu Y."/>
            <person name="Wang L."/>
            <person name="Zhao S."/>
            <person name="Grierson D."/>
            <person name="Xu C."/>
            <person name="Chen K."/>
        </authorList>
    </citation>
    <scope>NUCLEOTIDE SEQUENCE [LARGE SCALE GENOMIC DNA]</scope>
    <source>
        <strain evidence="1">01-14</strain>
        <tissue evidence="1">Leaf</tissue>
    </source>
</reference>
<dbReference type="EMBL" id="JBCGBO010000002">
    <property type="protein sequence ID" value="KAK9223548.1"/>
    <property type="molecule type" value="Genomic_DNA"/>
</dbReference>
<evidence type="ECO:0000313" key="2">
    <source>
        <dbReference type="Proteomes" id="UP001428341"/>
    </source>
</evidence>